<protein>
    <submittedName>
        <fullName evidence="4">Sporulation related protein</fullName>
    </submittedName>
</protein>
<dbReference type="Proteomes" id="UP000295783">
    <property type="component" value="Unassembled WGS sequence"/>
</dbReference>
<dbReference type="Pfam" id="PF05036">
    <property type="entry name" value="SPOR"/>
    <property type="match status" value="1"/>
</dbReference>
<dbReference type="GO" id="GO:0042834">
    <property type="term" value="F:peptidoglycan binding"/>
    <property type="evidence" value="ECO:0007669"/>
    <property type="project" value="InterPro"/>
</dbReference>
<comment type="caution">
    <text evidence="4">The sequence shown here is derived from an EMBL/GenBank/DDBJ whole genome shotgun (WGS) entry which is preliminary data.</text>
</comment>
<dbReference type="EMBL" id="SNYW01000006">
    <property type="protein sequence ID" value="TDQ84523.1"/>
    <property type="molecule type" value="Genomic_DNA"/>
</dbReference>
<feature type="signal peptide" evidence="2">
    <location>
        <begin position="1"/>
        <end position="26"/>
    </location>
</feature>
<dbReference type="SUPFAM" id="SSF110997">
    <property type="entry name" value="Sporulation related repeat"/>
    <property type="match status" value="1"/>
</dbReference>
<dbReference type="SMART" id="SM00671">
    <property type="entry name" value="SEL1"/>
    <property type="match status" value="2"/>
</dbReference>
<name>A0A4R6WYK1_9PROT</name>
<organism evidence="4 5">
    <name type="scientific">Dongia mobilis</name>
    <dbReference type="NCBI Taxonomy" id="578943"/>
    <lineage>
        <taxon>Bacteria</taxon>
        <taxon>Pseudomonadati</taxon>
        <taxon>Pseudomonadota</taxon>
        <taxon>Alphaproteobacteria</taxon>
        <taxon>Rhodospirillales</taxon>
        <taxon>Dongiaceae</taxon>
        <taxon>Dongia</taxon>
    </lineage>
</organism>
<dbReference type="AlphaFoldDB" id="A0A4R6WYK1"/>
<proteinExistence type="predicted"/>
<dbReference type="SUPFAM" id="SSF81901">
    <property type="entry name" value="HCP-like"/>
    <property type="match status" value="1"/>
</dbReference>
<sequence>MQPVQTLLGTLVFGVGLALCQPAAMADIAVAEAMIAARDYDAAIAELTPMAAAGDSYAGWKLAELYLAGHGGSVPEGIALLQKSAEAGEPEAQARLGVLYAKGEGLAQDDAAAFQWLTLATHGLAPGRALTLAETNLTVVSQRLTPAQRESALADADTAATTYQPAPAAPETTVPEQTAPEPLAPTATPTTEAEAPSLAASYRVQLASVRNPGEVEGEWMRLRKRIGAPLDGLALHVQEADLGAQGIYHRLQVGPFATKQDAADACARIKAGGADCLVVAP</sequence>
<evidence type="ECO:0000256" key="1">
    <source>
        <dbReference type="SAM" id="MobiDB-lite"/>
    </source>
</evidence>
<feature type="chain" id="PRO_5020462408" evidence="2">
    <location>
        <begin position="27"/>
        <end position="281"/>
    </location>
</feature>
<evidence type="ECO:0000259" key="3">
    <source>
        <dbReference type="PROSITE" id="PS51724"/>
    </source>
</evidence>
<reference evidence="4 5" key="1">
    <citation type="submission" date="2019-03" db="EMBL/GenBank/DDBJ databases">
        <title>Genomic Encyclopedia of Type Strains, Phase III (KMG-III): the genomes of soil and plant-associated and newly described type strains.</title>
        <authorList>
            <person name="Whitman W."/>
        </authorList>
    </citation>
    <scope>NUCLEOTIDE SEQUENCE [LARGE SCALE GENOMIC DNA]</scope>
    <source>
        <strain evidence="4 5">CGMCC 1.7660</strain>
    </source>
</reference>
<dbReference type="InterPro" id="IPR006597">
    <property type="entry name" value="Sel1-like"/>
</dbReference>
<evidence type="ECO:0000256" key="2">
    <source>
        <dbReference type="SAM" id="SignalP"/>
    </source>
</evidence>
<dbReference type="Gene3D" id="3.30.70.1070">
    <property type="entry name" value="Sporulation related repeat"/>
    <property type="match status" value="1"/>
</dbReference>
<gene>
    <name evidence="4" type="ORF">A8950_1080</name>
</gene>
<keyword evidence="2" id="KW-0732">Signal</keyword>
<dbReference type="RefSeq" id="WP_133612542.1">
    <property type="nucleotide sequence ID" value="NZ_SNYW01000006.1"/>
</dbReference>
<dbReference type="Pfam" id="PF08238">
    <property type="entry name" value="Sel1"/>
    <property type="match status" value="2"/>
</dbReference>
<accession>A0A4R6WYK1</accession>
<feature type="region of interest" description="Disordered" evidence="1">
    <location>
        <begin position="148"/>
        <end position="196"/>
    </location>
</feature>
<feature type="compositionally biased region" description="Low complexity" evidence="1">
    <location>
        <begin position="153"/>
        <end position="196"/>
    </location>
</feature>
<dbReference type="PROSITE" id="PS51724">
    <property type="entry name" value="SPOR"/>
    <property type="match status" value="1"/>
</dbReference>
<dbReference type="InterPro" id="IPR011990">
    <property type="entry name" value="TPR-like_helical_dom_sf"/>
</dbReference>
<dbReference type="OrthoDB" id="7338235at2"/>
<dbReference type="InterPro" id="IPR036680">
    <property type="entry name" value="SPOR-like_sf"/>
</dbReference>
<dbReference type="Gene3D" id="1.25.40.10">
    <property type="entry name" value="Tetratricopeptide repeat domain"/>
    <property type="match status" value="1"/>
</dbReference>
<keyword evidence="5" id="KW-1185">Reference proteome</keyword>
<feature type="domain" description="SPOR" evidence="3">
    <location>
        <begin position="196"/>
        <end position="281"/>
    </location>
</feature>
<evidence type="ECO:0000313" key="4">
    <source>
        <dbReference type="EMBL" id="TDQ84523.1"/>
    </source>
</evidence>
<dbReference type="InterPro" id="IPR007730">
    <property type="entry name" value="SPOR-like_dom"/>
</dbReference>
<evidence type="ECO:0000313" key="5">
    <source>
        <dbReference type="Proteomes" id="UP000295783"/>
    </source>
</evidence>